<dbReference type="RefSeq" id="WP_147825845.1">
    <property type="nucleotide sequence ID" value="NZ_BAAARG010000002.1"/>
</dbReference>
<gene>
    <name evidence="2" type="ORF">FVP60_08575</name>
</gene>
<comment type="caution">
    <text evidence="2">The sequence shown here is derived from an EMBL/GenBank/DDBJ whole genome shotgun (WGS) entry which is preliminary data.</text>
</comment>
<dbReference type="GO" id="GO:0016747">
    <property type="term" value="F:acyltransferase activity, transferring groups other than amino-acyl groups"/>
    <property type="evidence" value="ECO:0007669"/>
    <property type="project" value="InterPro"/>
</dbReference>
<dbReference type="OrthoDB" id="3239945at2"/>
<evidence type="ECO:0000259" key="1">
    <source>
        <dbReference type="PROSITE" id="PS51186"/>
    </source>
</evidence>
<dbReference type="PROSITE" id="PS51186">
    <property type="entry name" value="GNAT"/>
    <property type="match status" value="1"/>
</dbReference>
<dbReference type="Proteomes" id="UP000321196">
    <property type="component" value="Unassembled WGS sequence"/>
</dbReference>
<dbReference type="Pfam" id="PF00583">
    <property type="entry name" value="Acetyltransf_1"/>
    <property type="match status" value="1"/>
</dbReference>
<keyword evidence="2" id="KW-0808">Transferase</keyword>
<accession>A0A5C8HPI0</accession>
<proteinExistence type="predicted"/>
<dbReference type="SUPFAM" id="SSF55729">
    <property type="entry name" value="Acyl-CoA N-acyltransferases (Nat)"/>
    <property type="match status" value="1"/>
</dbReference>
<dbReference type="EMBL" id="VRSW01000002">
    <property type="protein sequence ID" value="TXK04711.1"/>
    <property type="molecule type" value="Genomic_DNA"/>
</dbReference>
<dbReference type="CDD" id="cd04301">
    <property type="entry name" value="NAT_SF"/>
    <property type="match status" value="1"/>
</dbReference>
<dbReference type="AlphaFoldDB" id="A0A5C8HPI0"/>
<dbReference type="Gene3D" id="3.40.630.30">
    <property type="match status" value="1"/>
</dbReference>
<reference evidence="2 3" key="1">
    <citation type="submission" date="2019-08" db="EMBL/GenBank/DDBJ databases">
        <authorList>
            <person name="Dong K."/>
        </authorList>
    </citation>
    <scope>NUCLEOTIDE SEQUENCE [LARGE SCALE GENOMIC DNA]</scope>
    <source>
        <strain evidence="2 3">M4-8</strain>
    </source>
</reference>
<feature type="domain" description="N-acetyltransferase" evidence="1">
    <location>
        <begin position="4"/>
        <end position="192"/>
    </location>
</feature>
<evidence type="ECO:0000313" key="2">
    <source>
        <dbReference type="EMBL" id="TXK04711.1"/>
    </source>
</evidence>
<protein>
    <submittedName>
        <fullName evidence="2">GNAT family N-acetyltransferase</fullName>
    </submittedName>
</protein>
<dbReference type="InterPro" id="IPR016181">
    <property type="entry name" value="Acyl_CoA_acyltransferase"/>
</dbReference>
<organism evidence="2 3">
    <name type="scientific">Microbacterium mitrae</name>
    <dbReference type="NCBI Taxonomy" id="664640"/>
    <lineage>
        <taxon>Bacteria</taxon>
        <taxon>Bacillati</taxon>
        <taxon>Actinomycetota</taxon>
        <taxon>Actinomycetes</taxon>
        <taxon>Micrococcales</taxon>
        <taxon>Microbacteriaceae</taxon>
        <taxon>Microbacterium</taxon>
    </lineage>
</organism>
<evidence type="ECO:0000313" key="3">
    <source>
        <dbReference type="Proteomes" id="UP000321196"/>
    </source>
</evidence>
<keyword evidence="3" id="KW-1185">Reference proteome</keyword>
<name>A0A5C8HPI0_9MICO</name>
<dbReference type="InterPro" id="IPR000182">
    <property type="entry name" value="GNAT_dom"/>
</dbReference>
<sequence length="192" mass="20646">MSTVTIHPATPDRFADAQHALTGGGDGKSCQCQWWLLTNAEFTNSSADQRKDLLEAEITQGPPPALIAYVDDSPAGWVRVGPRMKQPRLARTKIIASSSSESFDDESVWAVSCFVVRREHRGSRTTKALLEAAVTYAKEHGARVIEGYPVDTSAGKASSNSLYVGTLSTFLDAGFDVVAHPKPTRAVVALTV</sequence>